<dbReference type="AlphaFoldDB" id="A0A4Y2VXU1"/>
<name>A0A4Y2VXU1_ARAVE</name>
<accession>A0A4Y2VXU1</accession>
<feature type="non-terminal residue" evidence="1">
    <location>
        <position position="68"/>
    </location>
</feature>
<evidence type="ECO:0000313" key="1">
    <source>
        <dbReference type="EMBL" id="GBO29725.1"/>
    </source>
</evidence>
<dbReference type="EMBL" id="BGPR01052901">
    <property type="protein sequence ID" value="GBO29725.1"/>
    <property type="molecule type" value="Genomic_DNA"/>
</dbReference>
<gene>
    <name evidence="1" type="ORF">AVEN_247206_1</name>
</gene>
<protein>
    <submittedName>
        <fullName evidence="1">Uncharacterized protein</fullName>
    </submittedName>
</protein>
<comment type="caution">
    <text evidence="1">The sequence shown here is derived from an EMBL/GenBank/DDBJ whole genome shotgun (WGS) entry which is preliminary data.</text>
</comment>
<sequence>MANLLLTAGKVSIIWSKMSWGLFVELTTADSLAGSSQRGSSILIKDSVGICVMSRRIYRTYSREIWRT</sequence>
<evidence type="ECO:0000313" key="2">
    <source>
        <dbReference type="Proteomes" id="UP000499080"/>
    </source>
</evidence>
<organism evidence="1 2">
    <name type="scientific">Araneus ventricosus</name>
    <name type="common">Orbweaver spider</name>
    <name type="synonym">Epeira ventricosa</name>
    <dbReference type="NCBI Taxonomy" id="182803"/>
    <lineage>
        <taxon>Eukaryota</taxon>
        <taxon>Metazoa</taxon>
        <taxon>Ecdysozoa</taxon>
        <taxon>Arthropoda</taxon>
        <taxon>Chelicerata</taxon>
        <taxon>Arachnida</taxon>
        <taxon>Araneae</taxon>
        <taxon>Araneomorphae</taxon>
        <taxon>Entelegynae</taxon>
        <taxon>Araneoidea</taxon>
        <taxon>Araneidae</taxon>
        <taxon>Araneus</taxon>
    </lineage>
</organism>
<keyword evidence="2" id="KW-1185">Reference proteome</keyword>
<dbReference type="Proteomes" id="UP000499080">
    <property type="component" value="Unassembled WGS sequence"/>
</dbReference>
<proteinExistence type="predicted"/>
<reference evidence="1 2" key="1">
    <citation type="journal article" date="2019" name="Sci. Rep.">
        <title>Orb-weaving spider Araneus ventricosus genome elucidates the spidroin gene catalogue.</title>
        <authorList>
            <person name="Kono N."/>
            <person name="Nakamura H."/>
            <person name="Ohtoshi R."/>
            <person name="Moran D.A.P."/>
            <person name="Shinohara A."/>
            <person name="Yoshida Y."/>
            <person name="Fujiwara M."/>
            <person name="Mori M."/>
            <person name="Tomita M."/>
            <person name="Arakawa K."/>
        </authorList>
    </citation>
    <scope>NUCLEOTIDE SEQUENCE [LARGE SCALE GENOMIC DNA]</scope>
</reference>